<comment type="caution">
    <text evidence="2">The sequence shown here is derived from an EMBL/GenBank/DDBJ whole genome shotgun (WGS) entry which is preliminary data.</text>
</comment>
<keyword evidence="1" id="KW-0175">Coiled coil</keyword>
<accession>A0ABR5Z2F5</accession>
<name>A0ABR5Z2F5_9GAMM</name>
<evidence type="ECO:0000313" key="2">
    <source>
        <dbReference type="EMBL" id="MBA1274391.1"/>
    </source>
</evidence>
<protein>
    <submittedName>
        <fullName evidence="2">Uncharacterized protein</fullName>
    </submittedName>
</protein>
<keyword evidence="3" id="KW-1185">Reference proteome</keyword>
<dbReference type="Proteomes" id="UP000786387">
    <property type="component" value="Unassembled WGS sequence"/>
</dbReference>
<organism evidence="2 3">
    <name type="scientific">Stutzerimonas azotifigens</name>
    <dbReference type="NCBI Taxonomy" id="291995"/>
    <lineage>
        <taxon>Bacteria</taxon>
        <taxon>Pseudomonadati</taxon>
        <taxon>Pseudomonadota</taxon>
        <taxon>Gammaproteobacteria</taxon>
        <taxon>Pseudomonadales</taxon>
        <taxon>Pseudomonadaceae</taxon>
        <taxon>Stutzerimonas</taxon>
    </lineage>
</organism>
<gene>
    <name evidence="2" type="ORF">G7026_13590</name>
</gene>
<dbReference type="EMBL" id="JAAMRF010000006">
    <property type="protein sequence ID" value="MBA1274391.1"/>
    <property type="molecule type" value="Genomic_DNA"/>
</dbReference>
<reference evidence="2 3" key="1">
    <citation type="submission" date="2020-02" db="EMBL/GenBank/DDBJ databases">
        <title>Synteny-based analysis reveals conserved mechanism for high triclosan tolerance in Pseudomonas, as well as instances of horizontal transfer.</title>
        <authorList>
            <person name="Mcfarland A.G."/>
            <person name="Bertucci H.K."/>
            <person name="Litmann E."/>
            <person name="Shen J."/>
            <person name="Huttenhower C."/>
            <person name="Hartmann E.M."/>
        </authorList>
    </citation>
    <scope>NUCLEOTIDE SEQUENCE [LARGE SCALE GENOMIC DNA]</scope>
    <source>
        <strain evidence="2 3">115A1</strain>
    </source>
</reference>
<evidence type="ECO:0000313" key="3">
    <source>
        <dbReference type="Proteomes" id="UP000786387"/>
    </source>
</evidence>
<evidence type="ECO:0000256" key="1">
    <source>
        <dbReference type="SAM" id="Coils"/>
    </source>
</evidence>
<feature type="coiled-coil region" evidence="1">
    <location>
        <begin position="25"/>
        <end position="62"/>
    </location>
</feature>
<dbReference type="RefSeq" id="WP_181071438.1">
    <property type="nucleotide sequence ID" value="NZ_JAAMRF010000006.1"/>
</dbReference>
<proteinExistence type="predicted"/>
<sequence>MENVTIKNWLLDASANRSDEAGAMLHTAYETIERLERQLEEGRHAIAEAQQHQARIQELEQTLWEILITASGLAGEDPTSRDALSTIRNDIHSMLSAPE</sequence>